<keyword evidence="2" id="KW-1133">Transmembrane helix</keyword>
<dbReference type="Pfam" id="PF07863">
    <property type="entry name" value="CtnDOT_TraJ"/>
    <property type="match status" value="1"/>
</dbReference>
<dbReference type="HOGENOM" id="CLU_723320_0_0_10"/>
<feature type="transmembrane region" description="Helical" evidence="2">
    <location>
        <begin position="88"/>
        <end position="107"/>
    </location>
</feature>
<gene>
    <name evidence="4" type="ORF">HMPREF0971_01459</name>
</gene>
<reference evidence="4 5" key="1">
    <citation type="submission" date="2009-11" db="EMBL/GenBank/DDBJ databases">
        <authorList>
            <person name="Weinstock G."/>
            <person name="Sodergren E."/>
            <person name="Clifton S."/>
            <person name="Fulton L."/>
            <person name="Fulton B."/>
            <person name="Courtney L."/>
            <person name="Fronick C."/>
            <person name="Harrison M."/>
            <person name="Strong C."/>
            <person name="Farmer C."/>
            <person name="Delahaunty K."/>
            <person name="Markovic C."/>
            <person name="Hall O."/>
            <person name="Minx P."/>
            <person name="Tomlinson C."/>
            <person name="Mitreva M."/>
            <person name="Nelson J."/>
            <person name="Hou S."/>
            <person name="Wollam A."/>
            <person name="Pepin K.H."/>
            <person name="Johnson M."/>
            <person name="Bhonagiri V."/>
            <person name="Nash W.E."/>
            <person name="Warren W."/>
            <person name="Chinwalla A."/>
            <person name="Mardis E.R."/>
            <person name="Wilson R.K."/>
        </authorList>
    </citation>
    <scope>NUCLEOTIDE SEQUENCE [LARGE SCALE GENOMIC DNA]</scope>
    <source>
        <strain evidence="4 5">F0302</strain>
    </source>
</reference>
<dbReference type="EMBL" id="ACUZ02000027">
    <property type="protein sequence ID" value="EFB32180.1"/>
    <property type="molecule type" value="Genomic_DNA"/>
</dbReference>
<feature type="transmembrane region" description="Helical" evidence="2">
    <location>
        <begin position="303"/>
        <end position="323"/>
    </location>
</feature>
<evidence type="ECO:0000256" key="1">
    <source>
        <dbReference type="SAM" id="MobiDB-lite"/>
    </source>
</evidence>
<dbReference type="InterPro" id="IPR012424">
    <property type="entry name" value="Conjugative_transposon_TraJ_C"/>
</dbReference>
<sequence length="445" mass="47887">MTDLLLNINMTLSIFIDQLLTMGLPVIDENLAKLMNEMKNPPTAGLFIKMVSVAKTIGISLALCVGSYECWVMILGRRGMDVMKIARIIGLAMCIGFSSTICDALSVPGNWLEGETQQMAMNKNREVAALERAVATKQQEYIDSIRSQQAKQEEQKAAQDAATEDGLLDKIQHSVENIGISIQNYAKQAAVLVETKISEWANDIIRFIGEIIFQMTYYGMLLGQRIFLSILKLFCPISFALSIVPPWRNAWSQWISKYLTISLWGFVVYLIVYYVDYLIMFYLESDLTAYNKLLHNAASWDNIGALGMQAIGTTCMYVVGMLAGAKVLSMVPEVCSWLIPGGVASGTGSAASGVATAATMAGVGAAATAAGAAGGAVVGGTLGTASMAGAYSQNRGEGKSVSSSVVGSVISNTMLGQHYAAGGDRARSYNNVGKNDENYKRKDDQ</sequence>
<evidence type="ECO:0000256" key="2">
    <source>
        <dbReference type="SAM" id="Phobius"/>
    </source>
</evidence>
<dbReference type="STRING" id="649760.HMPREF0971_01459"/>
<comment type="caution">
    <text evidence="4">The sequence shown here is derived from an EMBL/GenBank/DDBJ whole genome shotgun (WGS) entry which is preliminary data.</text>
</comment>
<feature type="domain" description="Conjugative transposon TraJ C-terminal" evidence="3">
    <location>
        <begin position="45"/>
        <end position="387"/>
    </location>
</feature>
<evidence type="ECO:0000313" key="5">
    <source>
        <dbReference type="Proteomes" id="UP000004079"/>
    </source>
</evidence>
<name>D1QR56_9BACT</name>
<feature type="compositionally biased region" description="Basic and acidic residues" evidence="1">
    <location>
        <begin position="434"/>
        <end position="445"/>
    </location>
</feature>
<keyword evidence="2" id="KW-0812">Transmembrane</keyword>
<evidence type="ECO:0000313" key="4">
    <source>
        <dbReference type="EMBL" id="EFB32180.1"/>
    </source>
</evidence>
<protein>
    <recommendedName>
        <fullName evidence="3">Conjugative transposon TraJ C-terminal domain-containing protein</fullName>
    </recommendedName>
</protein>
<dbReference type="Proteomes" id="UP000004079">
    <property type="component" value="Unassembled WGS sequence"/>
</dbReference>
<dbReference type="AlphaFoldDB" id="D1QR56"/>
<evidence type="ECO:0000259" key="3">
    <source>
        <dbReference type="Pfam" id="PF07863"/>
    </source>
</evidence>
<feature type="region of interest" description="Disordered" evidence="1">
    <location>
        <begin position="424"/>
        <end position="445"/>
    </location>
</feature>
<accession>D1QR56</accession>
<feature type="transmembrane region" description="Helical" evidence="2">
    <location>
        <begin position="226"/>
        <end position="247"/>
    </location>
</feature>
<feature type="transmembrane region" description="Helical" evidence="2">
    <location>
        <begin position="259"/>
        <end position="283"/>
    </location>
</feature>
<dbReference type="RefSeq" id="WP_004372786.1">
    <property type="nucleotide sequence ID" value="NZ_GG703885.1"/>
</dbReference>
<keyword evidence="2" id="KW-0472">Membrane</keyword>
<organism evidence="4 5">
    <name type="scientific">Segatella oris F0302</name>
    <dbReference type="NCBI Taxonomy" id="649760"/>
    <lineage>
        <taxon>Bacteria</taxon>
        <taxon>Pseudomonadati</taxon>
        <taxon>Bacteroidota</taxon>
        <taxon>Bacteroidia</taxon>
        <taxon>Bacteroidales</taxon>
        <taxon>Prevotellaceae</taxon>
        <taxon>Segatella</taxon>
    </lineage>
</organism>
<proteinExistence type="predicted"/>